<comment type="caution">
    <text evidence="1">The sequence shown here is derived from an EMBL/GenBank/DDBJ whole genome shotgun (WGS) entry which is preliminary data.</text>
</comment>
<evidence type="ECO:0008006" key="3">
    <source>
        <dbReference type="Google" id="ProtNLM"/>
    </source>
</evidence>
<name>A0A840EQX2_9FLAO</name>
<sequence length="346" mass="41299">MKKYFLYSILLIITGCQTSSRYIDTNIETNENFPLQDFFKDNSIIDVTDFDTKGNVKQIIQYKATATPVTDSAKLNKDFEVFFDKKQRFIKRNIYHTGSYFFHGKVKTEQTVSYSANKKKFIEKDFSKDSSEVILLNVYNKKGKLIKTQNQQSSRSYLYDTKGRLLQEEINSINLKNPITYKYHFINPLHKTKERVLTNNLINTPQIEHFYYREDGTLYKRIIATSQIDSTLNIYNKKRSLEHFYKNTRGKPYRESIYTYNDDNLLIKEETYRRGKKIMTTICNYDSNKNPIKITSYSPQNKIELETSYSYKYDEYNNWTTQKMERKSGEKTLLNTIVKRKIHYWK</sequence>
<dbReference type="AlphaFoldDB" id="A0A840EQX2"/>
<dbReference type="EMBL" id="JACIFO010000006">
    <property type="protein sequence ID" value="MBB4119360.1"/>
    <property type="molecule type" value="Genomic_DNA"/>
</dbReference>
<protein>
    <recommendedName>
        <fullName evidence="3">YD repeat-containing protein</fullName>
    </recommendedName>
</protein>
<proteinExistence type="predicted"/>
<reference evidence="1 2" key="1">
    <citation type="submission" date="2020-08" db="EMBL/GenBank/DDBJ databases">
        <title>Genomic Encyclopedia of Type Strains, Phase IV (KMG-IV): sequencing the most valuable type-strain genomes for metagenomic binning, comparative biology and taxonomic classification.</title>
        <authorList>
            <person name="Goeker M."/>
        </authorList>
    </citation>
    <scope>NUCLEOTIDE SEQUENCE [LARGE SCALE GENOMIC DNA]</scope>
    <source>
        <strain evidence="1 2">DSM 29568</strain>
    </source>
</reference>
<dbReference type="Proteomes" id="UP000553034">
    <property type="component" value="Unassembled WGS sequence"/>
</dbReference>
<gene>
    <name evidence="1" type="ORF">GGR32_001658</name>
</gene>
<dbReference type="PROSITE" id="PS51257">
    <property type="entry name" value="PROKAR_LIPOPROTEIN"/>
    <property type="match status" value="1"/>
</dbReference>
<keyword evidence="2" id="KW-1185">Reference proteome</keyword>
<accession>A0A840EQX2</accession>
<organism evidence="1 2">
    <name type="scientific">Mesonia hippocampi</name>
    <dbReference type="NCBI Taxonomy" id="1628250"/>
    <lineage>
        <taxon>Bacteria</taxon>
        <taxon>Pseudomonadati</taxon>
        <taxon>Bacteroidota</taxon>
        <taxon>Flavobacteriia</taxon>
        <taxon>Flavobacteriales</taxon>
        <taxon>Flavobacteriaceae</taxon>
        <taxon>Mesonia</taxon>
    </lineage>
</organism>
<evidence type="ECO:0000313" key="2">
    <source>
        <dbReference type="Proteomes" id="UP000553034"/>
    </source>
</evidence>
<evidence type="ECO:0000313" key="1">
    <source>
        <dbReference type="EMBL" id="MBB4119360.1"/>
    </source>
</evidence>
<dbReference type="RefSeq" id="WP_183477715.1">
    <property type="nucleotide sequence ID" value="NZ_JACIFO010000006.1"/>
</dbReference>